<evidence type="ECO:0000259" key="12">
    <source>
        <dbReference type="Pfam" id="PF00082"/>
    </source>
</evidence>
<dbReference type="PROSITE" id="PS00138">
    <property type="entry name" value="SUBTILASE_SER"/>
    <property type="match status" value="1"/>
</dbReference>
<dbReference type="PANTHER" id="PTHR43806">
    <property type="entry name" value="PEPTIDASE S8"/>
    <property type="match status" value="1"/>
</dbReference>
<keyword evidence="11" id="KW-0812">Transmembrane</keyword>
<evidence type="ECO:0000256" key="8">
    <source>
        <dbReference type="PIRSR" id="PIRSR615500-1"/>
    </source>
</evidence>
<dbReference type="Pfam" id="PF02225">
    <property type="entry name" value="PA"/>
    <property type="match status" value="1"/>
</dbReference>
<keyword evidence="2" id="KW-0134">Cell wall</keyword>
<evidence type="ECO:0000256" key="7">
    <source>
        <dbReference type="ARBA" id="ARBA00022825"/>
    </source>
</evidence>
<protein>
    <submittedName>
        <fullName evidence="14">Subtilase family protein (Modular protein)</fullName>
    </submittedName>
</protein>
<feature type="active site" description="Charge relay system" evidence="8">
    <location>
        <position position="201"/>
    </location>
</feature>
<feature type="active site" description="Charge relay system" evidence="8">
    <location>
        <position position="163"/>
    </location>
</feature>
<feature type="domain" description="Peptidase S8/S53" evidence="12">
    <location>
        <begin position="154"/>
        <end position="548"/>
    </location>
</feature>
<dbReference type="GO" id="GO:0006508">
    <property type="term" value="P:proteolysis"/>
    <property type="evidence" value="ECO:0007669"/>
    <property type="project" value="UniProtKB-KW"/>
</dbReference>
<keyword evidence="6 9" id="KW-0378">Hydrolase</keyword>
<dbReference type="InterPro" id="IPR003137">
    <property type="entry name" value="PA_domain"/>
</dbReference>
<dbReference type="InterPro" id="IPR015500">
    <property type="entry name" value="Peptidase_S8_subtilisin-rel"/>
</dbReference>
<dbReference type="KEGG" id="ncv:NCAV_1557"/>
<dbReference type="GeneID" id="41595547"/>
<evidence type="ECO:0000256" key="1">
    <source>
        <dbReference type="ARBA" id="ARBA00011073"/>
    </source>
</evidence>
<dbReference type="GO" id="GO:0004252">
    <property type="term" value="F:serine-type endopeptidase activity"/>
    <property type="evidence" value="ECO:0007669"/>
    <property type="project" value="InterPro"/>
</dbReference>
<accession>A0A2K5ASV5</accession>
<evidence type="ECO:0000256" key="9">
    <source>
        <dbReference type="RuleBase" id="RU003355"/>
    </source>
</evidence>
<dbReference type="InterPro" id="IPR022398">
    <property type="entry name" value="Peptidase_S8_His-AS"/>
</dbReference>
<feature type="active site" description="Charge relay system" evidence="8">
    <location>
        <position position="511"/>
    </location>
</feature>
<dbReference type="InterPro" id="IPR046450">
    <property type="entry name" value="PA_dom_sf"/>
</dbReference>
<dbReference type="SUPFAM" id="SSF52743">
    <property type="entry name" value="Subtilisin-like"/>
    <property type="match status" value="1"/>
</dbReference>
<dbReference type="Gene3D" id="3.40.50.200">
    <property type="entry name" value="Peptidase S8/S53 domain"/>
    <property type="match status" value="1"/>
</dbReference>
<sequence length="918" mass="98377">MLKGRALLPVVVIPLIILLLSHSYLLLPSQSLITSIAQAHTYSKVMVEFTDAYTDDVEHLLLYLSSKGYDIKPIDMLSNVAYGAIAYIRSDQVEMLKQEEIVKRVSIDEAIRIVDAQSQPQQSSSSFISPTSFEIIGLSRIQGMRDGHGRALTGEGIKVALIDTGVDYTHKDLYGFGKDGKVIAGYDFLDKDDDPLDVDGHGTAVAGIIAADGEMKGIAPKAKLLAYKIASGSNYTSSLDIVRALERAARDGADIVNISIGMDRVNEDIDNAVNNLVRKGVVVVVAAGNSGQNGMGSPATAKDAITVGATLSTPSSMIATLKINDAKFEAIPMLGSAIDGDESIIRGELVYTNFATARDVNGLDLKGKIVLAERGGPVQIVNGVERREVVYFSDKERNVSSKGAIALIVYNNEPGLFYGTLIHDNNSSDYRPSIPVVSISREDGLRIKEMLDKGVVSSIELRIFSKPDLVASFSSKGPASPFYIKPDLVAPGAGINSTSLNGSYAMNTGTSFAAPHVSAAAALLLQKHPDLRPEEVASLLITTAEPITDIYDEPYPLDSAGSGRLAVDKALSAEFVALPHTLMFYLNPGEDAKVSKSITLRALEPYRFDDSSNGSNSILVQWQGKVDDDDGVDVDTEVQIISERNAIIHVTVSTLKASGDGSRYEGRLIVRSSNGPTILSIPMSIYINPVSIHAKNSDGMLLLSLDGREGWKSARVKVTDPVSMKSRLVTLTPDSRSAGIPVINKGEYWIDASVITDSGMLKALSTVEVNSVGNGVVLVESQSLPIREIFILMGFVGMVVVIALVLSRRHGHDDAIDGSYAISNDTRHGSSDADNPIVHAKEGQDVHKDIEYELESPSTDTKMDGVGGDVDVGSMERIANHEGVDDVEMDKMRGGKKDDREGKDYDGGDGKVDSSTSN</sequence>
<dbReference type="PROSITE" id="PS00137">
    <property type="entry name" value="SUBTILASE_HIS"/>
    <property type="match status" value="1"/>
</dbReference>
<evidence type="ECO:0000313" key="14">
    <source>
        <dbReference type="EMBL" id="SPC34722.1"/>
    </source>
</evidence>
<evidence type="ECO:0000256" key="11">
    <source>
        <dbReference type="SAM" id="Phobius"/>
    </source>
</evidence>
<dbReference type="PROSITE" id="PS00136">
    <property type="entry name" value="SUBTILASE_ASP"/>
    <property type="match status" value="1"/>
</dbReference>
<dbReference type="InterPro" id="IPR036852">
    <property type="entry name" value="Peptidase_S8/S53_dom_sf"/>
</dbReference>
<keyword evidence="7 9" id="KW-0720">Serine protease</keyword>
<dbReference type="AlphaFoldDB" id="A0A2K5ASV5"/>
<evidence type="ECO:0000256" key="10">
    <source>
        <dbReference type="SAM" id="MobiDB-lite"/>
    </source>
</evidence>
<dbReference type="Pfam" id="PF00082">
    <property type="entry name" value="Peptidase_S8"/>
    <property type="match status" value="1"/>
</dbReference>
<dbReference type="InterPro" id="IPR023828">
    <property type="entry name" value="Peptidase_S8_Ser-AS"/>
</dbReference>
<dbReference type="RefSeq" id="WP_103286672.1">
    <property type="nucleotide sequence ID" value="NZ_LT981265.1"/>
</dbReference>
<keyword evidence="4 9" id="KW-0645">Protease</keyword>
<keyword evidence="3" id="KW-0964">Secreted</keyword>
<evidence type="ECO:0000256" key="5">
    <source>
        <dbReference type="ARBA" id="ARBA00022729"/>
    </source>
</evidence>
<dbReference type="InterPro" id="IPR023827">
    <property type="entry name" value="Peptidase_S8_Asp-AS"/>
</dbReference>
<dbReference type="PRINTS" id="PR00723">
    <property type="entry name" value="SUBTILISIN"/>
</dbReference>
<keyword evidence="11" id="KW-0472">Membrane</keyword>
<feature type="transmembrane region" description="Helical" evidence="11">
    <location>
        <begin position="789"/>
        <end position="806"/>
    </location>
</feature>
<name>A0A2K5ASV5_9ARCH</name>
<organism evidence="14 15">
    <name type="scientific">Candidatus Nitrosocaldus cavascurensis</name>
    <dbReference type="NCBI Taxonomy" id="2058097"/>
    <lineage>
        <taxon>Archaea</taxon>
        <taxon>Nitrososphaerota</taxon>
        <taxon>Nitrososphaeria</taxon>
        <taxon>Candidatus Nitrosocaldales</taxon>
        <taxon>Candidatus Nitrosocaldaceae</taxon>
        <taxon>Candidatus Nitrosocaldus</taxon>
    </lineage>
</organism>
<dbReference type="SUPFAM" id="SSF52025">
    <property type="entry name" value="PA domain"/>
    <property type="match status" value="1"/>
</dbReference>
<dbReference type="PROSITE" id="PS51892">
    <property type="entry name" value="SUBTILASE"/>
    <property type="match status" value="1"/>
</dbReference>
<feature type="compositionally biased region" description="Basic and acidic residues" evidence="10">
    <location>
        <begin position="839"/>
        <end position="851"/>
    </location>
</feature>
<comment type="similarity">
    <text evidence="1 9">Belongs to the peptidase S8 family.</text>
</comment>
<evidence type="ECO:0000256" key="4">
    <source>
        <dbReference type="ARBA" id="ARBA00022670"/>
    </source>
</evidence>
<keyword evidence="11" id="KW-1133">Transmembrane helix</keyword>
<dbReference type="EMBL" id="LT981265">
    <property type="protein sequence ID" value="SPC34722.1"/>
    <property type="molecule type" value="Genomic_DNA"/>
</dbReference>
<evidence type="ECO:0000259" key="13">
    <source>
        <dbReference type="Pfam" id="PF02225"/>
    </source>
</evidence>
<evidence type="ECO:0000256" key="2">
    <source>
        <dbReference type="ARBA" id="ARBA00022512"/>
    </source>
</evidence>
<dbReference type="Gene3D" id="3.50.30.30">
    <property type="match status" value="1"/>
</dbReference>
<gene>
    <name evidence="14" type="ORF">NCAV_1557</name>
</gene>
<dbReference type="Proteomes" id="UP000236248">
    <property type="component" value="Chromosome NCAV"/>
</dbReference>
<evidence type="ECO:0000256" key="3">
    <source>
        <dbReference type="ARBA" id="ARBA00022525"/>
    </source>
</evidence>
<dbReference type="InterPro" id="IPR050131">
    <property type="entry name" value="Peptidase_S8_subtilisin-like"/>
</dbReference>
<dbReference type="InterPro" id="IPR000209">
    <property type="entry name" value="Peptidase_S8/S53_dom"/>
</dbReference>
<feature type="compositionally biased region" description="Basic and acidic residues" evidence="10">
    <location>
        <begin position="878"/>
        <end position="912"/>
    </location>
</feature>
<proteinExistence type="inferred from homology"/>
<evidence type="ECO:0000313" key="15">
    <source>
        <dbReference type="Proteomes" id="UP000236248"/>
    </source>
</evidence>
<reference evidence="15" key="1">
    <citation type="submission" date="2018-01" db="EMBL/GenBank/DDBJ databases">
        <authorList>
            <person name="Kerou L M."/>
        </authorList>
    </citation>
    <scope>NUCLEOTIDE SEQUENCE [LARGE SCALE GENOMIC DNA]</scope>
    <source>
        <strain evidence="15">SCU2</strain>
    </source>
</reference>
<keyword evidence="5" id="KW-0732">Signal</keyword>
<feature type="domain" description="PA" evidence="13">
    <location>
        <begin position="346"/>
        <end position="447"/>
    </location>
</feature>
<dbReference type="PANTHER" id="PTHR43806:SF65">
    <property type="entry name" value="SERINE PROTEASE APRX"/>
    <property type="match status" value="1"/>
</dbReference>
<feature type="region of interest" description="Disordered" evidence="10">
    <location>
        <begin position="826"/>
        <end position="918"/>
    </location>
</feature>
<keyword evidence="15" id="KW-1185">Reference proteome</keyword>
<evidence type="ECO:0000256" key="6">
    <source>
        <dbReference type="ARBA" id="ARBA00022801"/>
    </source>
</evidence>